<organism evidence="2 3">
    <name type="scientific">Bursaphelenchus okinawaensis</name>
    <dbReference type="NCBI Taxonomy" id="465554"/>
    <lineage>
        <taxon>Eukaryota</taxon>
        <taxon>Metazoa</taxon>
        <taxon>Ecdysozoa</taxon>
        <taxon>Nematoda</taxon>
        <taxon>Chromadorea</taxon>
        <taxon>Rhabditida</taxon>
        <taxon>Tylenchina</taxon>
        <taxon>Tylenchomorpha</taxon>
        <taxon>Aphelenchoidea</taxon>
        <taxon>Aphelenchoididae</taxon>
        <taxon>Bursaphelenchus</taxon>
    </lineage>
</organism>
<dbReference type="Proteomes" id="UP000783686">
    <property type="component" value="Unassembled WGS sequence"/>
</dbReference>
<evidence type="ECO:0000313" key="2">
    <source>
        <dbReference type="EMBL" id="CAD5229372.1"/>
    </source>
</evidence>
<dbReference type="EMBL" id="CAJFCW020000006">
    <property type="protein sequence ID" value="CAG9126509.1"/>
    <property type="molecule type" value="Genomic_DNA"/>
</dbReference>
<reference evidence="2" key="1">
    <citation type="submission" date="2020-09" db="EMBL/GenBank/DDBJ databases">
        <authorList>
            <person name="Kikuchi T."/>
        </authorList>
    </citation>
    <scope>NUCLEOTIDE SEQUENCE</scope>
    <source>
        <strain evidence="2">SH1</strain>
    </source>
</reference>
<evidence type="ECO:0000313" key="3">
    <source>
        <dbReference type="Proteomes" id="UP000614601"/>
    </source>
</evidence>
<protein>
    <submittedName>
        <fullName evidence="2">Uncharacterized protein</fullName>
    </submittedName>
</protein>
<accession>A0A811LLL7</accession>
<feature type="signal peptide" evidence="1">
    <location>
        <begin position="1"/>
        <end position="18"/>
    </location>
</feature>
<proteinExistence type="predicted"/>
<sequence>MFYNVFFVALLTVIITNGFKIPIPFGSIDYEKDKDGNVDAGINSDINIMGSGASSGFNVEKEKNGTFALKPQLGITANNTYYGSNSTFGVDKEKGIQADSDVEAGKNTFHGGVGKESQFINEVGTAVEEKKKNRHRRH</sequence>
<dbReference type="Proteomes" id="UP000614601">
    <property type="component" value="Unassembled WGS sequence"/>
</dbReference>
<keyword evidence="1" id="KW-0732">Signal</keyword>
<dbReference type="OrthoDB" id="5802376at2759"/>
<dbReference type="EMBL" id="CAJFDH010000006">
    <property type="protein sequence ID" value="CAD5229372.1"/>
    <property type="molecule type" value="Genomic_DNA"/>
</dbReference>
<dbReference type="AlphaFoldDB" id="A0A811LLL7"/>
<name>A0A811LLL7_9BILA</name>
<gene>
    <name evidence="2" type="ORF">BOKJ2_LOCUS13431</name>
</gene>
<keyword evidence="3" id="KW-1185">Reference proteome</keyword>
<feature type="chain" id="PRO_5044131744" evidence="1">
    <location>
        <begin position="19"/>
        <end position="138"/>
    </location>
</feature>
<evidence type="ECO:0000256" key="1">
    <source>
        <dbReference type="SAM" id="SignalP"/>
    </source>
</evidence>
<comment type="caution">
    <text evidence="2">The sequence shown here is derived from an EMBL/GenBank/DDBJ whole genome shotgun (WGS) entry which is preliminary data.</text>
</comment>